<evidence type="ECO:0000259" key="13">
    <source>
        <dbReference type="PROSITE" id="PS50172"/>
    </source>
</evidence>
<dbReference type="GO" id="GO:0017125">
    <property type="term" value="F:deoxycytidyl transferase activity"/>
    <property type="evidence" value="ECO:0007669"/>
    <property type="project" value="TreeGrafter"/>
</dbReference>
<gene>
    <name evidence="15" type="ORF">LY90DRAFT_513560</name>
</gene>
<dbReference type="Gene3D" id="3.40.1170.60">
    <property type="match status" value="1"/>
</dbReference>
<dbReference type="STRING" id="1754190.A0A1Y2AWQ0"/>
<dbReference type="InterPro" id="IPR001357">
    <property type="entry name" value="BRCT_dom"/>
</dbReference>
<comment type="subcellular location">
    <subcellularLocation>
        <location evidence="1">Nucleus</location>
    </subcellularLocation>
</comment>
<dbReference type="InterPro" id="IPR001126">
    <property type="entry name" value="UmuC"/>
</dbReference>
<dbReference type="GO" id="GO:0003887">
    <property type="term" value="F:DNA-directed DNA polymerase activity"/>
    <property type="evidence" value="ECO:0007669"/>
    <property type="project" value="InterPro"/>
</dbReference>
<dbReference type="Gene3D" id="3.30.70.270">
    <property type="match status" value="1"/>
</dbReference>
<dbReference type="InterPro" id="IPR017961">
    <property type="entry name" value="DNA_pol_Y-fam_little_finger"/>
</dbReference>
<dbReference type="EMBL" id="MCOG01000196">
    <property type="protein sequence ID" value="ORY27023.1"/>
    <property type="molecule type" value="Genomic_DNA"/>
</dbReference>
<dbReference type="Pfam" id="PF00817">
    <property type="entry name" value="IMS"/>
    <property type="match status" value="1"/>
</dbReference>
<keyword evidence="10" id="KW-0238">DNA-binding</keyword>
<evidence type="ECO:0000256" key="6">
    <source>
        <dbReference type="ARBA" id="ARBA00022695"/>
    </source>
</evidence>
<dbReference type="InterPro" id="IPR043502">
    <property type="entry name" value="DNA/RNA_pol_sf"/>
</dbReference>
<dbReference type="PROSITE" id="PS50173">
    <property type="entry name" value="UMUC"/>
    <property type="match status" value="1"/>
</dbReference>
<evidence type="ECO:0000256" key="12">
    <source>
        <dbReference type="ARBA" id="ARBA00023242"/>
    </source>
</evidence>
<evidence type="ECO:0000259" key="14">
    <source>
        <dbReference type="PROSITE" id="PS50173"/>
    </source>
</evidence>
<evidence type="ECO:0000256" key="1">
    <source>
        <dbReference type="ARBA" id="ARBA00004123"/>
    </source>
</evidence>
<dbReference type="Pfam" id="PF21999">
    <property type="entry name" value="IMS_HHH_1"/>
    <property type="match status" value="1"/>
</dbReference>
<dbReference type="OrthoDB" id="427711at2759"/>
<dbReference type="SUPFAM" id="SSF56672">
    <property type="entry name" value="DNA/RNA polymerases"/>
    <property type="match status" value="1"/>
</dbReference>
<dbReference type="GO" id="GO:0005634">
    <property type="term" value="C:nucleus"/>
    <property type="evidence" value="ECO:0007669"/>
    <property type="project" value="UniProtKB-SubCell"/>
</dbReference>
<dbReference type="Gene3D" id="1.10.150.20">
    <property type="entry name" value="5' to 3' exonuclease, C-terminal subdomain"/>
    <property type="match status" value="1"/>
</dbReference>
<evidence type="ECO:0000256" key="4">
    <source>
        <dbReference type="ARBA" id="ARBA00022634"/>
    </source>
</evidence>
<evidence type="ECO:0000313" key="15">
    <source>
        <dbReference type="EMBL" id="ORY27023.1"/>
    </source>
</evidence>
<dbReference type="GO" id="GO:0006281">
    <property type="term" value="P:DNA repair"/>
    <property type="evidence" value="ECO:0007669"/>
    <property type="project" value="UniProtKB-KW"/>
</dbReference>
<evidence type="ECO:0000256" key="10">
    <source>
        <dbReference type="ARBA" id="ARBA00023125"/>
    </source>
</evidence>
<evidence type="ECO:0000256" key="11">
    <source>
        <dbReference type="ARBA" id="ARBA00023204"/>
    </source>
</evidence>
<reference evidence="15 16" key="1">
    <citation type="submission" date="2016-08" db="EMBL/GenBank/DDBJ databases">
        <title>A Parts List for Fungal Cellulosomes Revealed by Comparative Genomics.</title>
        <authorList>
            <consortium name="DOE Joint Genome Institute"/>
            <person name="Haitjema C.H."/>
            <person name="Gilmore S.P."/>
            <person name="Henske J.K."/>
            <person name="Solomon K.V."/>
            <person name="De Groot R."/>
            <person name="Kuo A."/>
            <person name="Mondo S.J."/>
            <person name="Salamov A.A."/>
            <person name="Labutti K."/>
            <person name="Zhao Z."/>
            <person name="Chiniquy J."/>
            <person name="Barry K."/>
            <person name="Brewer H.M."/>
            <person name="Purvine S.O."/>
            <person name="Wright A.T."/>
            <person name="Boxma B."/>
            <person name="Van Alen T."/>
            <person name="Hackstein J.H."/>
            <person name="Baker S.E."/>
            <person name="Grigoriev I.V."/>
            <person name="O'Malley M.A."/>
        </authorList>
    </citation>
    <scope>NUCLEOTIDE SEQUENCE [LARGE SCALE GENOMIC DNA]</scope>
    <source>
        <strain evidence="15 16">G1</strain>
    </source>
</reference>
<dbReference type="FunFam" id="3.30.1490.100:FF:000001">
    <property type="entry name" value="DNA repair protein REV1"/>
    <property type="match status" value="1"/>
</dbReference>
<dbReference type="AlphaFoldDB" id="A0A1Y2AWQ0"/>
<evidence type="ECO:0000313" key="16">
    <source>
        <dbReference type="Proteomes" id="UP000193920"/>
    </source>
</evidence>
<sequence>MITHIIASQLSTAKIKEYESASKIIVKPSWIVDSINQKKLRPTKDYALFNKNSISNMLLNNNNNTIINNSSSSIINNYKIPSTSNTNNNNNKSIKSNVRNNLINKNEHIYLHEVATSNTLSKNELNKPIEEYNKIENNKNIEEEEEEINKSLETKWDVNHSSIAPNFIANYYENSRLHYLSLWRNKLKSIINSRSKNKQKTKKHFNETKFVMHVDMDCFFVSVGLISRPWLVDKPVGVSHSSGKNSSSDIASCNYIARSFGVKNGMLKYLPLIYQLYYIRIFHAKKLCPKIEIIPYEFENYEKATTLLYNILIDNSDNIQAVSCDEAYIEIWLPNTGNEEAEILQKAKYIRSEIKKVTECNASIGISTNMLLARLATKKAKPNGEFYISSKNSIEYVQQFSVTDLPGVGWSIENNILTIILTLLLKNINTCKDLQRLSLSTLQKDFGKKNGEKLYNLCRGVDNRNLNSENNERKSISAEITWGIRFSNNDQFKAFINEISKEVSQRMENESKKGQKLTIKLKIKKEDAGKPIKRLGHGSCKNVSKSINLNTYIFKQEDITKHSWNIISNLNLDPKVLSV</sequence>
<evidence type="ECO:0000256" key="2">
    <source>
        <dbReference type="ARBA" id="ARBA00010945"/>
    </source>
</evidence>
<keyword evidence="6" id="KW-0548">Nucleotidyltransferase</keyword>
<evidence type="ECO:0000256" key="7">
    <source>
        <dbReference type="ARBA" id="ARBA00022723"/>
    </source>
</evidence>
<dbReference type="GO" id="GO:0042276">
    <property type="term" value="P:error-prone translesion synthesis"/>
    <property type="evidence" value="ECO:0007669"/>
    <property type="project" value="TreeGrafter"/>
</dbReference>
<feature type="domain" description="UmuC" evidence="14">
    <location>
        <begin position="211"/>
        <end position="409"/>
    </location>
</feature>
<dbReference type="PROSITE" id="PS50172">
    <property type="entry name" value="BRCT"/>
    <property type="match status" value="1"/>
</dbReference>
<dbReference type="GO" id="GO:0070987">
    <property type="term" value="P:error-free translesion synthesis"/>
    <property type="evidence" value="ECO:0007669"/>
    <property type="project" value="TreeGrafter"/>
</dbReference>
<dbReference type="Pfam" id="PF11799">
    <property type="entry name" value="IMS_C"/>
    <property type="match status" value="1"/>
</dbReference>
<evidence type="ECO:0000256" key="9">
    <source>
        <dbReference type="ARBA" id="ARBA00022842"/>
    </source>
</evidence>
<dbReference type="Gene3D" id="3.40.50.10190">
    <property type="entry name" value="BRCT domain"/>
    <property type="match status" value="1"/>
</dbReference>
<dbReference type="Gene3D" id="3.30.1490.100">
    <property type="entry name" value="DNA polymerase, Y-family, little finger domain"/>
    <property type="match status" value="1"/>
</dbReference>
<keyword evidence="12" id="KW-0539">Nucleus</keyword>
<keyword evidence="11" id="KW-0234">DNA repair</keyword>
<dbReference type="GO" id="GO:0046872">
    <property type="term" value="F:metal ion binding"/>
    <property type="evidence" value="ECO:0007669"/>
    <property type="project" value="UniProtKB-KW"/>
</dbReference>
<keyword evidence="9" id="KW-0460">Magnesium</keyword>
<dbReference type="SUPFAM" id="SSF100879">
    <property type="entry name" value="Lesion bypass DNA polymerase (Y-family), little finger domain"/>
    <property type="match status" value="1"/>
</dbReference>
<name>A0A1Y2AWQ0_9FUNG</name>
<keyword evidence="16" id="KW-1185">Reference proteome</keyword>
<dbReference type="PANTHER" id="PTHR45990">
    <property type="entry name" value="DNA REPAIR PROTEIN REV1"/>
    <property type="match status" value="1"/>
</dbReference>
<evidence type="ECO:0000256" key="5">
    <source>
        <dbReference type="ARBA" id="ARBA00022679"/>
    </source>
</evidence>
<dbReference type="InterPro" id="IPR043128">
    <property type="entry name" value="Rev_trsase/Diguanyl_cyclase"/>
</dbReference>
<organism evidence="15 16">
    <name type="scientific">Neocallimastix californiae</name>
    <dbReference type="NCBI Taxonomy" id="1754190"/>
    <lineage>
        <taxon>Eukaryota</taxon>
        <taxon>Fungi</taxon>
        <taxon>Fungi incertae sedis</taxon>
        <taxon>Chytridiomycota</taxon>
        <taxon>Chytridiomycota incertae sedis</taxon>
        <taxon>Neocallimastigomycetes</taxon>
        <taxon>Neocallimastigales</taxon>
        <taxon>Neocallimastigaceae</taxon>
        <taxon>Neocallimastix</taxon>
    </lineage>
</organism>
<dbReference type="Gene3D" id="6.10.250.1490">
    <property type="match status" value="1"/>
</dbReference>
<evidence type="ECO:0000256" key="8">
    <source>
        <dbReference type="ARBA" id="ARBA00022763"/>
    </source>
</evidence>
<keyword evidence="5" id="KW-0808">Transferase</keyword>
<accession>A0A1Y2AWQ0</accession>
<feature type="domain" description="BRCT" evidence="13">
    <location>
        <begin position="1"/>
        <end position="48"/>
    </location>
</feature>
<keyword evidence="7" id="KW-0479">Metal-binding</keyword>
<keyword evidence="4" id="KW-0237">DNA synthesis</keyword>
<comment type="caution">
    <text evidence="15">The sequence shown here is derived from an EMBL/GenBank/DDBJ whole genome shotgun (WGS) entry which is preliminary data.</text>
</comment>
<dbReference type="InterPro" id="IPR036775">
    <property type="entry name" value="DNA_pol_Y-fam_lit_finger_sf"/>
</dbReference>
<protein>
    <recommendedName>
        <fullName evidence="3">DNA repair protein REV1</fullName>
    </recommendedName>
</protein>
<dbReference type="InterPro" id="IPR036420">
    <property type="entry name" value="BRCT_dom_sf"/>
</dbReference>
<dbReference type="Proteomes" id="UP000193920">
    <property type="component" value="Unassembled WGS sequence"/>
</dbReference>
<comment type="similarity">
    <text evidence="2">Belongs to the DNA polymerase type-Y family.</text>
</comment>
<dbReference type="InterPro" id="IPR053848">
    <property type="entry name" value="IMS_HHH_1"/>
</dbReference>
<dbReference type="SUPFAM" id="SSF52113">
    <property type="entry name" value="BRCT domain"/>
    <property type="match status" value="1"/>
</dbReference>
<keyword evidence="8" id="KW-0227">DNA damage</keyword>
<dbReference type="PANTHER" id="PTHR45990:SF1">
    <property type="entry name" value="DNA REPAIR PROTEIN REV1"/>
    <property type="match status" value="1"/>
</dbReference>
<proteinExistence type="inferred from homology"/>
<dbReference type="GO" id="GO:0003684">
    <property type="term" value="F:damaged DNA binding"/>
    <property type="evidence" value="ECO:0007669"/>
    <property type="project" value="InterPro"/>
</dbReference>
<evidence type="ECO:0000256" key="3">
    <source>
        <dbReference type="ARBA" id="ARBA00020399"/>
    </source>
</evidence>